<evidence type="ECO:0000313" key="4">
    <source>
        <dbReference type="Proteomes" id="UP001447008"/>
    </source>
</evidence>
<proteinExistence type="predicted"/>
<dbReference type="Pfam" id="PF01551">
    <property type="entry name" value="Peptidase_M23"/>
    <property type="match status" value="1"/>
</dbReference>
<dbReference type="EC" id="3.4.-.-" evidence="3"/>
<keyword evidence="1" id="KW-0732">Signal</keyword>
<dbReference type="PROSITE" id="PS51257">
    <property type="entry name" value="PROKAR_LIPOPROTEIN"/>
    <property type="match status" value="1"/>
</dbReference>
<feature type="domain" description="M23ase beta-sheet core" evidence="2">
    <location>
        <begin position="175"/>
        <end position="270"/>
    </location>
</feature>
<dbReference type="RefSeq" id="WP_342677580.1">
    <property type="nucleotide sequence ID" value="NZ_JBCGCU010000006.1"/>
</dbReference>
<dbReference type="GO" id="GO:0016787">
    <property type="term" value="F:hydrolase activity"/>
    <property type="evidence" value="ECO:0007669"/>
    <property type="project" value="UniProtKB-KW"/>
</dbReference>
<dbReference type="Gene3D" id="2.70.70.10">
    <property type="entry name" value="Glucose Permease (Domain IIA)"/>
    <property type="match status" value="1"/>
</dbReference>
<evidence type="ECO:0000256" key="1">
    <source>
        <dbReference type="SAM" id="SignalP"/>
    </source>
</evidence>
<dbReference type="PANTHER" id="PTHR21666">
    <property type="entry name" value="PEPTIDASE-RELATED"/>
    <property type="match status" value="1"/>
</dbReference>
<dbReference type="InterPro" id="IPR016047">
    <property type="entry name" value="M23ase_b-sheet_dom"/>
</dbReference>
<evidence type="ECO:0000313" key="3">
    <source>
        <dbReference type="EMBL" id="MEM0515157.1"/>
    </source>
</evidence>
<gene>
    <name evidence="3" type="ORF">WCN91_06910</name>
</gene>
<feature type="signal peptide" evidence="1">
    <location>
        <begin position="1"/>
        <end position="22"/>
    </location>
</feature>
<keyword evidence="3" id="KW-0378">Hydrolase</keyword>
<organism evidence="3 4">
    <name type="scientific">Pseudoalteromonas qingdaonensis</name>
    <dbReference type="NCBI Taxonomy" id="3131913"/>
    <lineage>
        <taxon>Bacteria</taxon>
        <taxon>Pseudomonadati</taxon>
        <taxon>Pseudomonadota</taxon>
        <taxon>Gammaproteobacteria</taxon>
        <taxon>Alteromonadales</taxon>
        <taxon>Pseudoalteromonadaceae</taxon>
        <taxon>Pseudoalteromonas</taxon>
    </lineage>
</organism>
<feature type="chain" id="PRO_5045531304" evidence="1">
    <location>
        <begin position="23"/>
        <end position="286"/>
    </location>
</feature>
<dbReference type="SUPFAM" id="SSF51261">
    <property type="entry name" value="Duplicated hybrid motif"/>
    <property type="match status" value="1"/>
</dbReference>
<evidence type="ECO:0000259" key="2">
    <source>
        <dbReference type="Pfam" id="PF01551"/>
    </source>
</evidence>
<reference evidence="3 4" key="1">
    <citation type="submission" date="2024-03" db="EMBL/GenBank/DDBJ databases">
        <title>Pseudoalteromonas qingdaonensis sp. nov., isolated from the intestines of marine benthic organisms.</title>
        <authorList>
            <person name="Lin X."/>
            <person name="Fang S."/>
            <person name="Hu X."/>
        </authorList>
    </citation>
    <scope>NUCLEOTIDE SEQUENCE [LARGE SCALE GENOMIC DNA]</scope>
    <source>
        <strain evidence="3 4">YIC-827</strain>
    </source>
</reference>
<dbReference type="Proteomes" id="UP001447008">
    <property type="component" value="Unassembled WGS sequence"/>
</dbReference>
<name>A0ABU9MV44_9GAMM</name>
<sequence length="286" mass="31904">MLKRLISSGLFTLACLSSSLVAAKAAQLPQPLVKGTLTQGAMLIGQLLNAQKVVFAERELKRSAEGYFVFGIDRDAELQQQLKWLDKQGNWQQLDFNVTQRQYKIDKIEGVEQKYVEPPKEVLARISSDAAMVREARANESDLTDFIAPVYRPAKGRISGVYGSQRYFNGTPKRPHFGLDIANKTGTPIYAPLPGRVVFAHPDLYYSGGTVIIDHGHGISSTYIHMHKVLVEKGEMIKTGERIGQIGATGRVTGPHLDWRFNWFNTRLDPQLMMIDTLASEANTND</sequence>
<accession>A0ABU9MV44</accession>
<dbReference type="CDD" id="cd12797">
    <property type="entry name" value="M23_peptidase"/>
    <property type="match status" value="1"/>
</dbReference>
<comment type="caution">
    <text evidence="3">The sequence shown here is derived from an EMBL/GenBank/DDBJ whole genome shotgun (WGS) entry which is preliminary data.</text>
</comment>
<protein>
    <submittedName>
        <fullName evidence="3">M23 family metallopeptidase</fullName>
        <ecNumber evidence="3">3.4.-.-</ecNumber>
    </submittedName>
</protein>
<dbReference type="PANTHER" id="PTHR21666:SF285">
    <property type="entry name" value="M23 FAMILY METALLOPEPTIDASE"/>
    <property type="match status" value="1"/>
</dbReference>
<dbReference type="EMBL" id="JBCGCU010000006">
    <property type="protein sequence ID" value="MEM0515157.1"/>
    <property type="molecule type" value="Genomic_DNA"/>
</dbReference>
<dbReference type="InterPro" id="IPR050570">
    <property type="entry name" value="Cell_wall_metabolism_enzyme"/>
</dbReference>
<keyword evidence="4" id="KW-1185">Reference proteome</keyword>
<dbReference type="InterPro" id="IPR011055">
    <property type="entry name" value="Dup_hybrid_motif"/>
</dbReference>